<accession>A0A841BW90</accession>
<dbReference type="RefSeq" id="WP_184838817.1">
    <property type="nucleotide sequence ID" value="NZ_JACHMN010000002.1"/>
</dbReference>
<evidence type="ECO:0000313" key="2">
    <source>
        <dbReference type="EMBL" id="MBB5871032.1"/>
    </source>
</evidence>
<keyword evidence="2" id="KW-0413">Isomerase</keyword>
<dbReference type="Proteomes" id="UP000587527">
    <property type="component" value="Unassembled WGS sequence"/>
</dbReference>
<feature type="domain" description="DSBA-like thioredoxin" evidence="1">
    <location>
        <begin position="3"/>
        <end position="201"/>
    </location>
</feature>
<evidence type="ECO:0000313" key="3">
    <source>
        <dbReference type="Proteomes" id="UP000587527"/>
    </source>
</evidence>
<sequence>MEIEIYSDVVCPWCWIGTRKLLAALEEFDGEVSLKWRAYQLDPSATSEGVPTAEYIGKRFGGRDQAMRMFQQVSGVAAQVGLDMRFDRAISANTIDAHKLIWLAGEHGVQHELVESLYAAHFTDGLDLGSAEVLVSRAVAVGLPEGLVREALLSPEAAAAVSSDLASARELGITGVPTFIFEGKYSVTGAQDPATLLQVLQEVRKREAKQPISLVTAGGGEVCTDETC</sequence>
<dbReference type="SUPFAM" id="SSF52833">
    <property type="entry name" value="Thioredoxin-like"/>
    <property type="match status" value="1"/>
</dbReference>
<keyword evidence="3" id="KW-1185">Reference proteome</keyword>
<dbReference type="PANTHER" id="PTHR13887">
    <property type="entry name" value="GLUTATHIONE S-TRANSFERASE KAPPA"/>
    <property type="match status" value="1"/>
</dbReference>
<dbReference type="GO" id="GO:0016853">
    <property type="term" value="F:isomerase activity"/>
    <property type="evidence" value="ECO:0007669"/>
    <property type="project" value="UniProtKB-KW"/>
</dbReference>
<reference evidence="2 3" key="1">
    <citation type="submission" date="2020-08" db="EMBL/GenBank/DDBJ databases">
        <title>Sequencing the genomes of 1000 actinobacteria strains.</title>
        <authorList>
            <person name="Klenk H.-P."/>
        </authorList>
    </citation>
    <scope>NUCLEOTIDE SEQUENCE [LARGE SCALE GENOMIC DNA]</scope>
    <source>
        <strain evidence="2 3">DSM 45362</strain>
    </source>
</reference>
<dbReference type="CDD" id="cd03024">
    <property type="entry name" value="DsbA_FrnE"/>
    <property type="match status" value="1"/>
</dbReference>
<proteinExistence type="predicted"/>
<organism evidence="2 3">
    <name type="scientific">Allocatelliglobosispora scoriae</name>
    <dbReference type="NCBI Taxonomy" id="643052"/>
    <lineage>
        <taxon>Bacteria</taxon>
        <taxon>Bacillati</taxon>
        <taxon>Actinomycetota</taxon>
        <taxon>Actinomycetes</taxon>
        <taxon>Micromonosporales</taxon>
        <taxon>Micromonosporaceae</taxon>
        <taxon>Allocatelliglobosispora</taxon>
    </lineage>
</organism>
<protein>
    <submittedName>
        <fullName evidence="2">Putative DsbA family dithiol-disulfide isomerase</fullName>
    </submittedName>
</protein>
<dbReference type="InterPro" id="IPR036249">
    <property type="entry name" value="Thioredoxin-like_sf"/>
</dbReference>
<dbReference type="AlphaFoldDB" id="A0A841BW90"/>
<gene>
    <name evidence="2" type="ORF">F4553_004411</name>
</gene>
<dbReference type="InterPro" id="IPR001853">
    <property type="entry name" value="DSBA-like_thioredoxin_dom"/>
</dbReference>
<dbReference type="EMBL" id="JACHMN010000002">
    <property type="protein sequence ID" value="MBB5871032.1"/>
    <property type="molecule type" value="Genomic_DNA"/>
</dbReference>
<dbReference type="GO" id="GO:0016491">
    <property type="term" value="F:oxidoreductase activity"/>
    <property type="evidence" value="ECO:0007669"/>
    <property type="project" value="InterPro"/>
</dbReference>
<dbReference type="Pfam" id="PF01323">
    <property type="entry name" value="DSBA"/>
    <property type="match status" value="1"/>
</dbReference>
<comment type="caution">
    <text evidence="2">The sequence shown here is derived from an EMBL/GenBank/DDBJ whole genome shotgun (WGS) entry which is preliminary data.</text>
</comment>
<name>A0A841BW90_9ACTN</name>
<evidence type="ECO:0000259" key="1">
    <source>
        <dbReference type="Pfam" id="PF01323"/>
    </source>
</evidence>
<dbReference type="Gene3D" id="3.40.30.10">
    <property type="entry name" value="Glutaredoxin"/>
    <property type="match status" value="1"/>
</dbReference>
<dbReference type="PANTHER" id="PTHR13887:SF41">
    <property type="entry name" value="THIOREDOXIN SUPERFAMILY PROTEIN"/>
    <property type="match status" value="1"/>
</dbReference>